<dbReference type="EMBL" id="QZEW01000019">
    <property type="protein sequence ID" value="RJL19085.1"/>
    <property type="molecule type" value="Genomic_DNA"/>
</dbReference>
<evidence type="ECO:0008006" key="4">
    <source>
        <dbReference type="Google" id="ProtNLM"/>
    </source>
</evidence>
<evidence type="ECO:0000256" key="1">
    <source>
        <dbReference type="SAM" id="MobiDB-lite"/>
    </source>
</evidence>
<feature type="region of interest" description="Disordered" evidence="1">
    <location>
        <begin position="192"/>
        <end position="222"/>
    </location>
</feature>
<dbReference type="OrthoDB" id="7951357at2"/>
<comment type="caution">
    <text evidence="2">The sequence shown here is derived from an EMBL/GenBank/DDBJ whole genome shotgun (WGS) entry which is preliminary data.</text>
</comment>
<reference evidence="3" key="1">
    <citation type="submission" date="2018-09" db="EMBL/GenBank/DDBJ databases">
        <title>Paracoccus onubensis nov. sp. a moderate halophilic bacterium isolated from Gruta de las Maravillas (Aracena, Spain).</title>
        <authorList>
            <person name="Jurado V."/>
            <person name="Gutierrez-Patricio S."/>
            <person name="Gonzalez-Pimentel J.L."/>
            <person name="Miller A.Z."/>
            <person name="Laiz L."/>
            <person name="Saiz-Jimenez C."/>
        </authorList>
    </citation>
    <scope>NUCLEOTIDE SEQUENCE [LARGE SCALE GENOMIC DNA]</scope>
    <source>
        <strain evidence="3">DSM 26381</strain>
    </source>
</reference>
<gene>
    <name evidence="2" type="ORF">D3P05_05850</name>
</gene>
<protein>
    <recommendedName>
        <fullName evidence="4">Excalibur calcium-binding domain-containing protein</fullName>
    </recommendedName>
</protein>
<name>A0A419A992_9RHOB</name>
<evidence type="ECO:0000313" key="2">
    <source>
        <dbReference type="EMBL" id="RJL19085.1"/>
    </source>
</evidence>
<keyword evidence="3" id="KW-1185">Reference proteome</keyword>
<dbReference type="PROSITE" id="PS51257">
    <property type="entry name" value="PROKAR_LIPOPROTEIN"/>
    <property type="match status" value="1"/>
</dbReference>
<dbReference type="RefSeq" id="WP_119897238.1">
    <property type="nucleotide sequence ID" value="NZ_QNRC01000002.1"/>
</dbReference>
<accession>A0A419A992</accession>
<dbReference type="Proteomes" id="UP000283587">
    <property type="component" value="Unassembled WGS sequence"/>
</dbReference>
<evidence type="ECO:0000313" key="3">
    <source>
        <dbReference type="Proteomes" id="UP000283587"/>
    </source>
</evidence>
<dbReference type="AlphaFoldDB" id="A0A419A992"/>
<proteinExistence type="predicted"/>
<organism evidence="2 3">
    <name type="scientific">Paracoccus siganidrum</name>
    <dbReference type="NCBI Taxonomy" id="1276757"/>
    <lineage>
        <taxon>Bacteria</taxon>
        <taxon>Pseudomonadati</taxon>
        <taxon>Pseudomonadota</taxon>
        <taxon>Alphaproteobacteria</taxon>
        <taxon>Rhodobacterales</taxon>
        <taxon>Paracoccaceae</taxon>
        <taxon>Paracoccus</taxon>
    </lineage>
</organism>
<sequence length="222" mass="22163">MRGWVLISVLALAGCGEHLGANPNYRFDGSPYGAYLTQREAALISNGAAPSVIPVARPFEAPTAEQIAGRSPVPVPATMGIGARRSSTVTASAPVAPVTAAPATAAPATAAPATATAAAAAPAARAPARNAPLAANDGPYPGSVPVLHRYAAETRHAPGNALYARGPGSATQAAQACASFASPEAAQIAFLSAGGPRVDPRGMDPDGDGFVCGWDPRPLRQP</sequence>